<sequence length="356" mass="37074">MTTEPSTTSADPGHLDGQTVAVTGGTGNVGTAFLRQLGLTGVHQVRGLARRQPPDTAPYSSVFWTHTDLGTPGSAGPLREFLDGATTLVHLAWALQPGREPDRLAQVNVDGTRRVLAAAADAGVGHVVVMSSLGSYAPGNPADRVDESWPTSGVPSSQYSRDKVAVEQLTREFAAAHPDVAVTVVRPTLVLQPDAASEIGRYFLGPLLLRGARALPGAVAGAVPLPLPDDLHLGLVHADDVADALLRIIDRRADGAFNLSAEPVLDPAGFAAALGSRRVPVPRAVLRAGLSAAFHARLVPTEPGWLDLGLGVPALDTTRAREVLGWSPRHRGDHLLADFVAALGRGDGGQGPLLQP</sequence>
<dbReference type="InterPro" id="IPR002347">
    <property type="entry name" value="SDR_fam"/>
</dbReference>
<dbReference type="EMBL" id="FMUH01000010">
    <property type="protein sequence ID" value="SCX60983.1"/>
    <property type="molecule type" value="Genomic_DNA"/>
</dbReference>
<organism evidence="2 3">
    <name type="scientific">Klenkia marina</name>
    <dbReference type="NCBI Taxonomy" id="1960309"/>
    <lineage>
        <taxon>Bacteria</taxon>
        <taxon>Bacillati</taxon>
        <taxon>Actinomycetota</taxon>
        <taxon>Actinomycetes</taxon>
        <taxon>Geodermatophilales</taxon>
        <taxon>Geodermatophilaceae</taxon>
        <taxon>Klenkia</taxon>
    </lineage>
</organism>
<reference evidence="3" key="1">
    <citation type="submission" date="2016-10" db="EMBL/GenBank/DDBJ databases">
        <authorList>
            <person name="Varghese N."/>
            <person name="Submissions S."/>
        </authorList>
    </citation>
    <scope>NUCLEOTIDE SEQUENCE [LARGE SCALE GENOMIC DNA]</scope>
    <source>
        <strain evidence="3">DSM 45722</strain>
    </source>
</reference>
<name>A0A1G4Z5P2_9ACTN</name>
<protein>
    <submittedName>
        <fullName evidence="2">Nucleoside-diphosphate-sugar epimerase</fullName>
    </submittedName>
</protein>
<gene>
    <name evidence="2" type="ORF">SAMN03159343_0029</name>
</gene>
<proteinExistence type="predicted"/>
<dbReference type="Pfam" id="PF01370">
    <property type="entry name" value="Epimerase"/>
    <property type="match status" value="1"/>
</dbReference>
<evidence type="ECO:0000313" key="3">
    <source>
        <dbReference type="Proteomes" id="UP000198981"/>
    </source>
</evidence>
<dbReference type="OrthoDB" id="3338687at2"/>
<keyword evidence="3" id="KW-1185">Reference proteome</keyword>
<dbReference type="Gene3D" id="3.40.50.720">
    <property type="entry name" value="NAD(P)-binding Rossmann-like Domain"/>
    <property type="match status" value="1"/>
</dbReference>
<dbReference type="InterPro" id="IPR036291">
    <property type="entry name" value="NAD(P)-bd_dom_sf"/>
</dbReference>
<accession>A0A1G4Z5P2</accession>
<dbReference type="Proteomes" id="UP000198981">
    <property type="component" value="Unassembled WGS sequence"/>
</dbReference>
<dbReference type="PRINTS" id="PR00081">
    <property type="entry name" value="GDHRDH"/>
</dbReference>
<evidence type="ECO:0000313" key="2">
    <source>
        <dbReference type="EMBL" id="SCX60983.1"/>
    </source>
</evidence>
<dbReference type="PANTHER" id="PTHR43245:SF52">
    <property type="entry name" value="NAD-DEPENDENT EPIMERASE_DEHYDRATASE"/>
    <property type="match status" value="1"/>
</dbReference>
<feature type="domain" description="NAD-dependent epimerase/dehydratase" evidence="1">
    <location>
        <begin position="20"/>
        <end position="258"/>
    </location>
</feature>
<dbReference type="SUPFAM" id="SSF51735">
    <property type="entry name" value="NAD(P)-binding Rossmann-fold domains"/>
    <property type="match status" value="1"/>
</dbReference>
<dbReference type="STRING" id="1960309.SAMN03159343_0029"/>
<dbReference type="PANTHER" id="PTHR43245">
    <property type="entry name" value="BIFUNCTIONAL POLYMYXIN RESISTANCE PROTEIN ARNA"/>
    <property type="match status" value="1"/>
</dbReference>
<dbReference type="RefSeq" id="WP_092808027.1">
    <property type="nucleotide sequence ID" value="NZ_FMUH01000010.1"/>
</dbReference>
<dbReference type="AlphaFoldDB" id="A0A1G4Z5P2"/>
<dbReference type="InterPro" id="IPR001509">
    <property type="entry name" value="Epimerase_deHydtase"/>
</dbReference>
<evidence type="ECO:0000259" key="1">
    <source>
        <dbReference type="Pfam" id="PF01370"/>
    </source>
</evidence>
<dbReference type="InterPro" id="IPR050177">
    <property type="entry name" value="Lipid_A_modif_metabolic_enz"/>
</dbReference>